<dbReference type="CDD" id="cd04477">
    <property type="entry name" value="RPA1N"/>
    <property type="match status" value="1"/>
</dbReference>
<keyword evidence="6 9" id="KW-0862">Zinc</keyword>
<dbReference type="InterPro" id="IPR013955">
    <property type="entry name" value="Rep_factor-A_C"/>
</dbReference>
<evidence type="ECO:0000256" key="1">
    <source>
        <dbReference type="ARBA" id="ARBA00004123"/>
    </source>
</evidence>
<dbReference type="CDD" id="cd04476">
    <property type="entry name" value="RPA1_DBD_C"/>
    <property type="match status" value="1"/>
</dbReference>
<evidence type="ECO:0000256" key="9">
    <source>
        <dbReference type="RuleBase" id="RU364130"/>
    </source>
</evidence>
<reference evidence="15" key="1">
    <citation type="submission" date="2014-09" db="EMBL/GenBank/DDBJ databases">
        <title>Draft genome sequence of an oleaginous Mucoromycotina fungus Mucor ambiguus NBRC6742.</title>
        <authorList>
            <person name="Takeda I."/>
            <person name="Yamane N."/>
            <person name="Morita T."/>
            <person name="Tamano K."/>
            <person name="Machida M."/>
            <person name="Baker S."/>
            <person name="Koike H."/>
        </authorList>
    </citation>
    <scope>NUCLEOTIDE SEQUENCE</scope>
    <source>
        <strain evidence="15">NBRC 6742</strain>
    </source>
</reference>
<dbReference type="STRING" id="91626.A0A0C9M8X7"/>
<dbReference type="PANTHER" id="PTHR47165">
    <property type="entry name" value="OS03G0429900 PROTEIN"/>
    <property type="match status" value="1"/>
</dbReference>
<keyword evidence="8 9" id="KW-0539">Nucleus</keyword>
<dbReference type="EMBL" id="DF836425">
    <property type="protein sequence ID" value="GAN06801.1"/>
    <property type="molecule type" value="Genomic_DNA"/>
</dbReference>
<dbReference type="FunFam" id="2.40.50.140:FF:000041">
    <property type="entry name" value="Replication protein A subunit"/>
    <property type="match status" value="1"/>
</dbReference>
<dbReference type="FunFam" id="2.40.50.140:FF:000090">
    <property type="entry name" value="Replication protein A subunit"/>
    <property type="match status" value="1"/>
</dbReference>
<gene>
    <name evidence="15" type="ORF">MAM1_0136d06291</name>
</gene>
<accession>A0A0C9M8X7</accession>
<name>A0A0C9M8X7_9FUNG</name>
<proteinExistence type="inferred from homology"/>
<feature type="domain" description="Replication factor-A protein 1 N-terminal" evidence="12">
    <location>
        <begin position="3"/>
        <end position="101"/>
    </location>
</feature>
<evidence type="ECO:0000256" key="3">
    <source>
        <dbReference type="ARBA" id="ARBA00022705"/>
    </source>
</evidence>
<dbReference type="Pfam" id="PF04057">
    <property type="entry name" value="Rep-A_N"/>
    <property type="match status" value="1"/>
</dbReference>
<dbReference type="GO" id="GO:0003690">
    <property type="term" value="F:double-stranded DNA binding"/>
    <property type="evidence" value="ECO:0007669"/>
    <property type="project" value="EnsemblFungi"/>
</dbReference>
<dbReference type="CDD" id="cd04474">
    <property type="entry name" value="RPA1_DBD_A"/>
    <property type="match status" value="1"/>
</dbReference>
<sequence length="593" mass="66011">MSLSTGAIKVLYDEDKSNPLHTNPTVQIINIKAVTVQGGIRHRVIISDGVNFMQAMLAQQHSPLVDSEQIKRHSIITLKEFVCNPLQNRKILILLNFDVVQVDVDAKIGAPASLENSNTTSTPSPSTLAASAVKPEPKQEPRNDYNSNFSSGNAANMALDANVTGISNLNPYQTRWHIKARVTQKSEIKKWHNSKSDGQLFSVHLLDSSGEIKATIFTDQVDRFYNLLEEGKVYYISKARVTMARKQFSTLNNEYELIFENGTEIQACEEASNIPQVKYNFVKIADIDKCEKDSNCDVLAVVTEDMGVSEIITKTTGRPLKKRELTLADDSLKTIRITLWGSQAEQFDASGSPVIACKGVRVNDFSGRSLSLSSSATCKINPDIPEANRLQQWYTDKGASSQFNSYSGMVGVSGEGITKRSKITLQEAKDEKLGMSDKPDYFEVRGTIVFAKNENFAYPGCPECKKKITLESNGWRCEKCQKTYPTPDYRYILTASVEDATSQIYCNLFDDQGKLLLGMSANELMALKESDGQASTAAINKRLFSSYNLKLRAKQETYNDITRTKYTCVELTPLNYVKESNELVTSIEKLINA</sequence>
<dbReference type="CDD" id="cd04475">
    <property type="entry name" value="RPA1_DBD_B"/>
    <property type="match status" value="1"/>
</dbReference>
<feature type="domain" description="OB" evidence="11">
    <location>
        <begin position="177"/>
        <end position="257"/>
    </location>
</feature>
<evidence type="ECO:0000259" key="13">
    <source>
        <dbReference type="Pfam" id="PF08646"/>
    </source>
</evidence>
<evidence type="ECO:0000256" key="8">
    <source>
        <dbReference type="ARBA" id="ARBA00023242"/>
    </source>
</evidence>
<dbReference type="GO" id="GO:0003697">
    <property type="term" value="F:single-stranded DNA binding"/>
    <property type="evidence" value="ECO:0007669"/>
    <property type="project" value="EnsemblFungi"/>
</dbReference>
<evidence type="ECO:0000313" key="16">
    <source>
        <dbReference type="Proteomes" id="UP000053815"/>
    </source>
</evidence>
<keyword evidence="16" id="KW-1185">Reference proteome</keyword>
<dbReference type="GO" id="GO:0006265">
    <property type="term" value="P:DNA topological change"/>
    <property type="evidence" value="ECO:0007669"/>
    <property type="project" value="EnsemblFungi"/>
</dbReference>
<dbReference type="InterPro" id="IPR031657">
    <property type="entry name" value="REPA_OB_2"/>
</dbReference>
<dbReference type="FunFam" id="2.40.50.140:FF:000117">
    <property type="entry name" value="Replication protein A subunit"/>
    <property type="match status" value="1"/>
</dbReference>
<evidence type="ECO:0000256" key="5">
    <source>
        <dbReference type="ARBA" id="ARBA00022771"/>
    </source>
</evidence>
<dbReference type="Pfam" id="PF08646">
    <property type="entry name" value="Rep_fac-A_C"/>
    <property type="match status" value="1"/>
</dbReference>
<dbReference type="OrthoDB" id="1751331at2759"/>
<dbReference type="GO" id="GO:0030491">
    <property type="term" value="P:heteroduplex formation"/>
    <property type="evidence" value="ECO:0007669"/>
    <property type="project" value="EnsemblFungi"/>
</dbReference>
<comment type="similarity">
    <text evidence="2 9">Belongs to the replication factor A protein 1 family.</text>
</comment>
<evidence type="ECO:0000256" key="10">
    <source>
        <dbReference type="SAM" id="MobiDB-lite"/>
    </source>
</evidence>
<dbReference type="GO" id="GO:0000794">
    <property type="term" value="C:condensed nuclear chromosome"/>
    <property type="evidence" value="ECO:0007669"/>
    <property type="project" value="EnsemblFungi"/>
</dbReference>
<dbReference type="Pfam" id="PF01336">
    <property type="entry name" value="tRNA_anti-codon"/>
    <property type="match status" value="1"/>
</dbReference>
<evidence type="ECO:0000256" key="2">
    <source>
        <dbReference type="ARBA" id="ARBA00005690"/>
    </source>
</evidence>
<comment type="subunit">
    <text evidence="9">Component of the heterotrimeric canonical replication protein A complex (RPA).</text>
</comment>
<evidence type="ECO:0000313" key="15">
    <source>
        <dbReference type="EMBL" id="GAN06801.1"/>
    </source>
</evidence>
<dbReference type="InterPro" id="IPR007199">
    <property type="entry name" value="Rep_factor-A_N"/>
</dbReference>
<dbReference type="Pfam" id="PF16900">
    <property type="entry name" value="REPA_OB_2"/>
    <property type="match status" value="1"/>
</dbReference>
<evidence type="ECO:0000256" key="4">
    <source>
        <dbReference type="ARBA" id="ARBA00022723"/>
    </source>
</evidence>
<dbReference type="PANTHER" id="PTHR47165:SF4">
    <property type="entry name" value="OS03G0429900 PROTEIN"/>
    <property type="match status" value="1"/>
</dbReference>
<keyword evidence="4 9" id="KW-0479">Metal-binding</keyword>
<dbReference type="GO" id="GO:0007131">
    <property type="term" value="P:reciprocal meiotic recombination"/>
    <property type="evidence" value="ECO:0007669"/>
    <property type="project" value="EnsemblFungi"/>
</dbReference>
<feature type="compositionally biased region" description="Low complexity" evidence="10">
    <location>
        <begin position="113"/>
        <end position="131"/>
    </location>
</feature>
<evidence type="ECO:0000259" key="12">
    <source>
        <dbReference type="Pfam" id="PF04057"/>
    </source>
</evidence>
<dbReference type="GO" id="GO:0005829">
    <property type="term" value="C:cytosol"/>
    <property type="evidence" value="ECO:0007669"/>
    <property type="project" value="EnsemblFungi"/>
</dbReference>
<dbReference type="GO" id="GO:0016567">
    <property type="term" value="P:protein ubiquitination"/>
    <property type="evidence" value="ECO:0007669"/>
    <property type="project" value="EnsemblFungi"/>
</dbReference>
<dbReference type="SUPFAM" id="SSF50249">
    <property type="entry name" value="Nucleic acid-binding proteins"/>
    <property type="match status" value="4"/>
</dbReference>
<dbReference type="GO" id="GO:0000785">
    <property type="term" value="C:chromatin"/>
    <property type="evidence" value="ECO:0007669"/>
    <property type="project" value="EnsemblFungi"/>
</dbReference>
<feature type="region of interest" description="Disordered" evidence="10">
    <location>
        <begin position="112"/>
        <end position="145"/>
    </location>
</feature>
<dbReference type="GO" id="GO:0033260">
    <property type="term" value="P:nuclear DNA replication"/>
    <property type="evidence" value="ECO:0007669"/>
    <property type="project" value="EnsemblFungi"/>
</dbReference>
<dbReference type="GO" id="GO:0006289">
    <property type="term" value="P:nucleotide-excision repair"/>
    <property type="evidence" value="ECO:0007669"/>
    <property type="project" value="EnsemblFungi"/>
</dbReference>
<dbReference type="GO" id="GO:0045184">
    <property type="term" value="P:establishment of protein localization"/>
    <property type="evidence" value="ECO:0007669"/>
    <property type="project" value="EnsemblFungi"/>
</dbReference>
<dbReference type="GO" id="GO:0008270">
    <property type="term" value="F:zinc ion binding"/>
    <property type="evidence" value="ECO:0007669"/>
    <property type="project" value="UniProtKB-KW"/>
</dbReference>
<dbReference type="InterPro" id="IPR004365">
    <property type="entry name" value="NA-bd_OB_tRNA"/>
</dbReference>
<comment type="function">
    <text evidence="9">As part of the replication protein A (RPA/RP-A), a single-stranded DNA-binding heterotrimeric complex, may play an essential role in DNA replication, recombination and repair. Binds and stabilizes single-stranded DNA intermediates, preventing complementary DNA reannealing and recruiting different proteins involved in DNA metabolism.</text>
</comment>
<dbReference type="AlphaFoldDB" id="A0A0C9M8X7"/>
<dbReference type="InterPro" id="IPR047192">
    <property type="entry name" value="Euk_RPA1_DBD_C"/>
</dbReference>
<organism evidence="15">
    <name type="scientific">Mucor ambiguus</name>
    <dbReference type="NCBI Taxonomy" id="91626"/>
    <lineage>
        <taxon>Eukaryota</taxon>
        <taxon>Fungi</taxon>
        <taxon>Fungi incertae sedis</taxon>
        <taxon>Mucoromycota</taxon>
        <taxon>Mucoromycotina</taxon>
        <taxon>Mucoromycetes</taxon>
        <taxon>Mucorales</taxon>
        <taxon>Mucorineae</taxon>
        <taxon>Mucoraceae</taxon>
        <taxon>Mucor</taxon>
    </lineage>
</organism>
<dbReference type="NCBIfam" id="TIGR00617">
    <property type="entry name" value="rpa1"/>
    <property type="match status" value="1"/>
</dbReference>
<feature type="domain" description="Replication protein A OB" evidence="14">
    <location>
        <begin position="284"/>
        <end position="381"/>
    </location>
</feature>
<evidence type="ECO:0000259" key="14">
    <source>
        <dbReference type="Pfam" id="PF16900"/>
    </source>
</evidence>
<keyword evidence="3 9" id="KW-0235">DNA replication</keyword>
<dbReference type="Gene3D" id="2.40.50.140">
    <property type="entry name" value="Nucleic acid-binding proteins"/>
    <property type="match status" value="4"/>
</dbReference>
<protein>
    <recommendedName>
        <fullName evidence="9">Replication protein A subunit</fullName>
    </recommendedName>
</protein>
<evidence type="ECO:0000256" key="7">
    <source>
        <dbReference type="ARBA" id="ARBA00023125"/>
    </source>
</evidence>
<dbReference type="GO" id="GO:0043934">
    <property type="term" value="P:sporulation"/>
    <property type="evidence" value="ECO:0007669"/>
    <property type="project" value="EnsemblFungi"/>
</dbReference>
<evidence type="ECO:0000256" key="6">
    <source>
        <dbReference type="ARBA" id="ARBA00022833"/>
    </source>
</evidence>
<feature type="domain" description="Replication factor A C-terminal" evidence="13">
    <location>
        <begin position="441"/>
        <end position="583"/>
    </location>
</feature>
<dbReference type="InterPro" id="IPR012340">
    <property type="entry name" value="NA-bd_OB-fold"/>
</dbReference>
<dbReference type="GO" id="GO:0000722">
    <property type="term" value="P:telomere maintenance via recombination"/>
    <property type="evidence" value="ECO:0007669"/>
    <property type="project" value="EnsemblFungi"/>
</dbReference>
<dbReference type="FunFam" id="2.40.50.140:FF:000064">
    <property type="entry name" value="Replication protein A subunit"/>
    <property type="match status" value="1"/>
</dbReference>
<evidence type="ECO:0000259" key="11">
    <source>
        <dbReference type="Pfam" id="PF01336"/>
    </source>
</evidence>
<dbReference type="GO" id="GO:0043565">
    <property type="term" value="F:sequence-specific DNA binding"/>
    <property type="evidence" value="ECO:0007669"/>
    <property type="project" value="EnsemblFungi"/>
</dbReference>
<comment type="subcellular location">
    <subcellularLocation>
        <location evidence="1 9">Nucleus</location>
    </subcellularLocation>
</comment>
<dbReference type="InterPro" id="IPR004591">
    <property type="entry name" value="Rfa1"/>
</dbReference>
<dbReference type="GO" id="GO:0005662">
    <property type="term" value="C:DNA replication factor A complex"/>
    <property type="evidence" value="ECO:0007669"/>
    <property type="project" value="EnsemblFungi"/>
</dbReference>
<dbReference type="GO" id="GO:0007004">
    <property type="term" value="P:telomere maintenance via telomerase"/>
    <property type="evidence" value="ECO:0007669"/>
    <property type="project" value="EnsemblFungi"/>
</dbReference>
<dbReference type="Proteomes" id="UP000053815">
    <property type="component" value="Unassembled WGS sequence"/>
</dbReference>
<dbReference type="GO" id="GO:0035861">
    <property type="term" value="C:site of double-strand break"/>
    <property type="evidence" value="ECO:0007669"/>
    <property type="project" value="EnsemblFungi"/>
</dbReference>
<keyword evidence="7 9" id="KW-0238">DNA-binding</keyword>
<keyword evidence="5 9" id="KW-0863">Zinc-finger</keyword>
<dbReference type="GO" id="GO:0000724">
    <property type="term" value="P:double-strand break repair via homologous recombination"/>
    <property type="evidence" value="ECO:0007669"/>
    <property type="project" value="EnsemblFungi"/>
</dbReference>
<dbReference type="GO" id="GO:0140445">
    <property type="term" value="C:chromosome, telomeric repeat region"/>
    <property type="evidence" value="ECO:0007669"/>
    <property type="project" value="EnsemblFungi"/>
</dbReference>